<gene>
    <name evidence="1" type="ORF">H8E79_08970</name>
</gene>
<proteinExistence type="predicted"/>
<evidence type="ECO:0000313" key="1">
    <source>
        <dbReference type="EMBL" id="MBC8209280.1"/>
    </source>
</evidence>
<dbReference type="SUPFAM" id="SSF53146">
    <property type="entry name" value="Nitrogenase accessory factor-like"/>
    <property type="match status" value="1"/>
</dbReference>
<reference evidence="1 2" key="1">
    <citation type="submission" date="2020-08" db="EMBL/GenBank/DDBJ databases">
        <title>Bridging the membrane lipid divide: bacteria of the FCB group superphylum have the potential to synthesize archaeal ether lipids.</title>
        <authorList>
            <person name="Villanueva L."/>
            <person name="Von Meijenfeldt F.A.B."/>
            <person name="Westbye A.B."/>
            <person name="Yadav S."/>
            <person name="Hopmans E.C."/>
            <person name="Dutilh B.E."/>
            <person name="Sinninghe Damste J.S."/>
        </authorList>
    </citation>
    <scope>NUCLEOTIDE SEQUENCE [LARGE SCALE GENOMIC DNA]</scope>
    <source>
        <strain evidence="1">NIOZ-UU81</strain>
    </source>
</reference>
<protein>
    <recommendedName>
        <fullName evidence="3">Dinitrogenase iron-molybdenum cofactor biosynthesis domain-containing protein</fullName>
    </recommendedName>
</protein>
<dbReference type="EMBL" id="JACNLK010000088">
    <property type="protein sequence ID" value="MBC8209280.1"/>
    <property type="molecule type" value="Genomic_DNA"/>
</dbReference>
<dbReference type="Gene3D" id="3.30.420.130">
    <property type="entry name" value="Dinitrogenase iron-molybdenum cofactor biosynthesis domain"/>
    <property type="match status" value="1"/>
</dbReference>
<evidence type="ECO:0000313" key="2">
    <source>
        <dbReference type="Proteomes" id="UP000599024"/>
    </source>
</evidence>
<dbReference type="Proteomes" id="UP000599024">
    <property type="component" value="Unassembled WGS sequence"/>
</dbReference>
<dbReference type="InterPro" id="IPR036105">
    <property type="entry name" value="DiNase_FeMo-co_biosyn_sf"/>
</dbReference>
<dbReference type="AlphaFoldDB" id="A0A8J6NCF5"/>
<organism evidence="1 2">
    <name type="scientific">Candidatus Desulfatifera sulfidica</name>
    <dbReference type="NCBI Taxonomy" id="2841691"/>
    <lineage>
        <taxon>Bacteria</taxon>
        <taxon>Pseudomonadati</taxon>
        <taxon>Thermodesulfobacteriota</taxon>
        <taxon>Desulfobulbia</taxon>
        <taxon>Desulfobulbales</taxon>
        <taxon>Desulfobulbaceae</taxon>
        <taxon>Candidatus Desulfatifera</taxon>
    </lineage>
</organism>
<name>A0A8J6NCF5_9BACT</name>
<accession>A0A8J6NCF5</accession>
<evidence type="ECO:0008006" key="3">
    <source>
        <dbReference type="Google" id="ProtNLM"/>
    </source>
</evidence>
<sequence>MDESAGMMKILVTVENEAVAGRFDMVSETVVALYSRGELQGKPKIFLVSQPSAEELCRLIMKEEVGVLICGGIEERHQKFLTWKGVQVLDAVIGPYVLAMELAAKGELEPGVILPGSVA</sequence>
<comment type="caution">
    <text evidence="1">The sequence shown here is derived from an EMBL/GenBank/DDBJ whole genome shotgun (WGS) entry which is preliminary data.</text>
</comment>